<protein>
    <submittedName>
        <fullName evidence="1">Uncharacterized protein</fullName>
    </submittedName>
</protein>
<accession>A0A8S5R338</accession>
<proteinExistence type="predicted"/>
<organism evidence="1">
    <name type="scientific">Siphoviridae sp. ct6d71</name>
    <dbReference type="NCBI Taxonomy" id="2826298"/>
    <lineage>
        <taxon>Viruses</taxon>
        <taxon>Duplodnaviria</taxon>
        <taxon>Heunggongvirae</taxon>
        <taxon>Uroviricota</taxon>
        <taxon>Caudoviricetes</taxon>
    </lineage>
</organism>
<evidence type="ECO:0000313" key="1">
    <source>
        <dbReference type="EMBL" id="DAE25389.1"/>
    </source>
</evidence>
<name>A0A8S5R338_9CAUD</name>
<reference evidence="1" key="1">
    <citation type="journal article" date="2021" name="Proc. Natl. Acad. Sci. U.S.A.">
        <title>A Catalog of Tens of Thousands of Viruses from Human Metagenomes Reveals Hidden Associations with Chronic Diseases.</title>
        <authorList>
            <person name="Tisza M.J."/>
            <person name="Buck C.B."/>
        </authorList>
    </citation>
    <scope>NUCLEOTIDE SEQUENCE</scope>
    <source>
        <strain evidence="1">Ct6d71</strain>
    </source>
</reference>
<dbReference type="EMBL" id="BK015797">
    <property type="protein sequence ID" value="DAE25389.1"/>
    <property type="molecule type" value="Genomic_DNA"/>
</dbReference>
<sequence length="37" mass="4586">MKFFKWKCEEPKPERAWLRYSLTYYVSRLSIVTVINC</sequence>